<reference evidence="2 3" key="1">
    <citation type="submission" date="2020-07" db="EMBL/GenBank/DDBJ databases">
        <title>Sequencing the genomes of 1000 actinobacteria strains.</title>
        <authorList>
            <person name="Klenk H.-P."/>
        </authorList>
    </citation>
    <scope>NUCLEOTIDE SEQUENCE [LARGE SCALE GENOMIC DNA]</scope>
    <source>
        <strain evidence="2 3">DSM 19082</strain>
    </source>
</reference>
<keyword evidence="1" id="KW-0472">Membrane</keyword>
<feature type="transmembrane region" description="Helical" evidence="1">
    <location>
        <begin position="46"/>
        <end position="68"/>
    </location>
</feature>
<protein>
    <submittedName>
        <fullName evidence="2">Uncharacterized protein</fullName>
    </submittedName>
</protein>
<evidence type="ECO:0000256" key="1">
    <source>
        <dbReference type="SAM" id="Phobius"/>
    </source>
</evidence>
<evidence type="ECO:0000313" key="3">
    <source>
        <dbReference type="Proteomes" id="UP000582231"/>
    </source>
</evidence>
<accession>A0A852RS25</accession>
<gene>
    <name evidence="2" type="ORF">BJ958_003216</name>
</gene>
<dbReference type="EMBL" id="JACCBF010000001">
    <property type="protein sequence ID" value="NYD31670.1"/>
    <property type="molecule type" value="Genomic_DNA"/>
</dbReference>
<dbReference type="RefSeq" id="WP_179727952.1">
    <property type="nucleotide sequence ID" value="NZ_BAABEF010000001.1"/>
</dbReference>
<dbReference type="Proteomes" id="UP000582231">
    <property type="component" value="Unassembled WGS sequence"/>
</dbReference>
<name>A0A852RS25_9ACTN</name>
<evidence type="ECO:0000313" key="2">
    <source>
        <dbReference type="EMBL" id="NYD31670.1"/>
    </source>
</evidence>
<organism evidence="2 3">
    <name type="scientific">Nocardioides kongjuensis</name>
    <dbReference type="NCBI Taxonomy" id="349522"/>
    <lineage>
        <taxon>Bacteria</taxon>
        <taxon>Bacillati</taxon>
        <taxon>Actinomycetota</taxon>
        <taxon>Actinomycetes</taxon>
        <taxon>Propionibacteriales</taxon>
        <taxon>Nocardioidaceae</taxon>
        <taxon>Nocardioides</taxon>
    </lineage>
</organism>
<comment type="caution">
    <text evidence="2">The sequence shown here is derived from an EMBL/GenBank/DDBJ whole genome shotgun (WGS) entry which is preliminary data.</text>
</comment>
<keyword evidence="3" id="KW-1185">Reference proteome</keyword>
<keyword evidence="1" id="KW-1133">Transmembrane helix</keyword>
<proteinExistence type="predicted"/>
<sequence length="353" mass="37851">MNRPITDAGVAGLAIHEGRAELLEEIMTLAPVETTEPTPVRRHRRVLPVLAAAAAVLAVVSGAAWLGLQRDQQVAPVPAAKGPAVSGELAVLSAPGWTVTYVTDDPKRGGELDYEFAKDDRTLEIMWRPADLHETYVADRNDLGTPTEVDVLGKPSLLWAYSKRDHTVIRPVEGRFSLEVRGSGMDETAFRAVLAQLELVAHDQLQQHLPDEAILDDERAAAIDEALTGIPLPSTLSRADVLSTGLTRYEVVADVTRAVTCEWIDRYEGARMGNQTALVAEAQQALGTAHHWPALQDIADEGGWSDAIWQYADIVVAGVPTARDQELLDGRFDGIGCPGGGTAGAEIDGVPAP</sequence>
<dbReference type="AlphaFoldDB" id="A0A852RS25"/>
<keyword evidence="1" id="KW-0812">Transmembrane</keyword>